<name>A0A9N9PZ55_9HELO</name>
<feature type="compositionally biased region" description="Basic and acidic residues" evidence="1">
    <location>
        <begin position="1"/>
        <end position="20"/>
    </location>
</feature>
<feature type="compositionally biased region" description="Basic and acidic residues" evidence="1">
    <location>
        <begin position="31"/>
        <end position="55"/>
    </location>
</feature>
<sequence length="157" mass="17307">MSKPQKKPEELKTLEPKHESNSSPSPSSSPDPDHKNPNPENQKEEMTPSRKEKILAKAAACIKEAEESQEAAKLAREHAARTDDLQEKQKALEEAVKEEKLAKSAMKAAGRLQSGVWQGGAVHGPWFKLGKEKKGEKEPGDGEEENGGDEEDIQMKE</sequence>
<proteinExistence type="predicted"/>
<protein>
    <submittedName>
        <fullName evidence="2">Uncharacterized protein</fullName>
    </submittedName>
</protein>
<feature type="region of interest" description="Disordered" evidence="1">
    <location>
        <begin position="116"/>
        <end position="157"/>
    </location>
</feature>
<feature type="compositionally biased region" description="Basic and acidic residues" evidence="1">
    <location>
        <begin position="73"/>
        <end position="88"/>
    </location>
</feature>
<dbReference type="EMBL" id="CAJVRL010000103">
    <property type="protein sequence ID" value="CAG8961085.1"/>
    <property type="molecule type" value="Genomic_DNA"/>
</dbReference>
<evidence type="ECO:0000313" key="3">
    <source>
        <dbReference type="Proteomes" id="UP000696280"/>
    </source>
</evidence>
<accession>A0A9N9PZ55</accession>
<feature type="region of interest" description="Disordered" evidence="1">
    <location>
        <begin position="1"/>
        <end position="88"/>
    </location>
</feature>
<feature type="compositionally biased region" description="Acidic residues" evidence="1">
    <location>
        <begin position="141"/>
        <end position="157"/>
    </location>
</feature>
<keyword evidence="3" id="KW-1185">Reference proteome</keyword>
<evidence type="ECO:0000313" key="2">
    <source>
        <dbReference type="EMBL" id="CAG8961085.1"/>
    </source>
</evidence>
<gene>
    <name evidence="2" type="ORF">HYFRA_00002627</name>
</gene>
<dbReference type="Proteomes" id="UP000696280">
    <property type="component" value="Unassembled WGS sequence"/>
</dbReference>
<feature type="compositionally biased region" description="Basic and acidic residues" evidence="1">
    <location>
        <begin position="129"/>
        <end position="140"/>
    </location>
</feature>
<organism evidence="2 3">
    <name type="scientific">Hymenoscyphus fraxineus</name>
    <dbReference type="NCBI Taxonomy" id="746836"/>
    <lineage>
        <taxon>Eukaryota</taxon>
        <taxon>Fungi</taxon>
        <taxon>Dikarya</taxon>
        <taxon>Ascomycota</taxon>
        <taxon>Pezizomycotina</taxon>
        <taxon>Leotiomycetes</taxon>
        <taxon>Helotiales</taxon>
        <taxon>Helotiaceae</taxon>
        <taxon>Hymenoscyphus</taxon>
    </lineage>
</organism>
<evidence type="ECO:0000256" key="1">
    <source>
        <dbReference type="SAM" id="MobiDB-lite"/>
    </source>
</evidence>
<dbReference type="AlphaFoldDB" id="A0A9N9PZ55"/>
<comment type="caution">
    <text evidence="2">The sequence shown here is derived from an EMBL/GenBank/DDBJ whole genome shotgun (WGS) entry which is preliminary data.</text>
</comment>
<feature type="compositionally biased region" description="Low complexity" evidence="1">
    <location>
        <begin position="21"/>
        <end position="30"/>
    </location>
</feature>
<reference evidence="2" key="1">
    <citation type="submission" date="2021-07" db="EMBL/GenBank/DDBJ databases">
        <authorList>
            <person name="Durling M."/>
        </authorList>
    </citation>
    <scope>NUCLEOTIDE SEQUENCE</scope>
</reference>